<evidence type="ECO:0000256" key="3">
    <source>
        <dbReference type="ARBA" id="ARBA00022650"/>
    </source>
</evidence>
<sequence length="398" mass="42656">MDPRPSLTSTTESSGLPLALPEWKRAVIKVGSALVAPDGKGCSTQYLLSLARFITESKRTGKEVVLVSSGAVAAGMPLHPRVKAGRRSLIEKQALAAIGQSMLMAHWSRLFDFPCAQILLTHDDLLHRKRFVNAKNTLLELLKIGVLPIVNENDSVAVEELKVGDNDNLAAHVAVLAEADLLLIFSDIDGLFDADPRKHPGAVLIPEVHRIDEEIFALAGGSVSSVGTGGMITKLQAAAKASDRGIHAAILNGTRGESVEALLRGHLTGTLFHRTANPRTAKKHWISHALPCQGRIWVDQGAVRALSREGASLLPSGISRLEGTFQRGDAVEIHHEERGLVGKGITQYGAADLEKLCGCKSADIRGLLGYAYTDVIIHRNDLVLCDEPPLEGIATAPR</sequence>
<dbReference type="InterPro" id="IPR011529">
    <property type="entry name" value="Glu_5kinase"/>
</dbReference>
<dbReference type="FunFam" id="3.40.1160.10:FF:000018">
    <property type="entry name" value="Glutamate 5-kinase"/>
    <property type="match status" value="1"/>
</dbReference>
<keyword evidence="3 8" id="KW-0641">Proline biosynthesis</keyword>
<reference evidence="10" key="1">
    <citation type="submission" date="2021-03" db="EMBL/GenBank/DDBJ databases">
        <title>Acanthopleuribacteraceae sp. M133.</title>
        <authorList>
            <person name="Wang G."/>
        </authorList>
    </citation>
    <scope>NUCLEOTIDE SEQUENCE</scope>
    <source>
        <strain evidence="10">M133</strain>
    </source>
</reference>
<evidence type="ECO:0000256" key="5">
    <source>
        <dbReference type="ARBA" id="ARBA00022741"/>
    </source>
</evidence>
<proteinExistence type="inferred from homology"/>
<gene>
    <name evidence="8 10" type="primary">proB</name>
    <name evidence="10" type="ORF">J3U87_02015</name>
</gene>
<feature type="domain" description="PUA" evidence="9">
    <location>
        <begin position="294"/>
        <end position="377"/>
    </location>
</feature>
<dbReference type="KEGG" id="scor:J3U87_02015"/>
<dbReference type="GO" id="GO:0005524">
    <property type="term" value="F:ATP binding"/>
    <property type="evidence" value="ECO:0007669"/>
    <property type="project" value="UniProtKB-KW"/>
</dbReference>
<keyword evidence="6 8" id="KW-0418">Kinase</keyword>
<feature type="binding site" evidence="8">
    <location>
        <position position="69"/>
    </location>
    <ligand>
        <name>substrate</name>
    </ligand>
</feature>
<evidence type="ECO:0000313" key="11">
    <source>
        <dbReference type="Proteomes" id="UP000663929"/>
    </source>
</evidence>
<name>A0A8A4TNU3_SULCO</name>
<dbReference type="InterPro" id="IPR005715">
    <property type="entry name" value="Glu_5kinase/COase_Synthase"/>
</dbReference>
<dbReference type="InterPro" id="IPR001048">
    <property type="entry name" value="Asp/Glu/Uridylate_kinase"/>
</dbReference>
<evidence type="ECO:0000256" key="1">
    <source>
        <dbReference type="ARBA" id="ARBA00022490"/>
    </source>
</evidence>
<dbReference type="AlphaFoldDB" id="A0A8A4TNU3"/>
<dbReference type="PIRSF" id="PIRSF000729">
    <property type="entry name" value="GK"/>
    <property type="match status" value="1"/>
</dbReference>
<dbReference type="PANTHER" id="PTHR43654">
    <property type="entry name" value="GLUTAMATE 5-KINASE"/>
    <property type="match status" value="1"/>
</dbReference>
<keyword evidence="4 8" id="KW-0808">Transferase</keyword>
<dbReference type="PROSITE" id="PS00902">
    <property type="entry name" value="GLUTAMATE_5_KINASE"/>
    <property type="match status" value="1"/>
</dbReference>
<dbReference type="SUPFAM" id="SSF88697">
    <property type="entry name" value="PUA domain-like"/>
    <property type="match status" value="1"/>
</dbReference>
<dbReference type="Pfam" id="PF00696">
    <property type="entry name" value="AA_kinase"/>
    <property type="match status" value="1"/>
</dbReference>
<dbReference type="CDD" id="cd04242">
    <property type="entry name" value="AAK_G5K_ProB"/>
    <property type="match status" value="1"/>
</dbReference>
<dbReference type="CDD" id="cd21157">
    <property type="entry name" value="PUA_G5K"/>
    <property type="match status" value="1"/>
</dbReference>
<evidence type="ECO:0000313" key="10">
    <source>
        <dbReference type="EMBL" id="QTD51220.1"/>
    </source>
</evidence>
<keyword evidence="2 8" id="KW-0028">Amino-acid biosynthesis</keyword>
<dbReference type="InterPro" id="IPR019797">
    <property type="entry name" value="Glutamate_5-kinase_CS"/>
</dbReference>
<dbReference type="Proteomes" id="UP000663929">
    <property type="component" value="Chromosome"/>
</dbReference>
<dbReference type="PROSITE" id="PS50890">
    <property type="entry name" value="PUA"/>
    <property type="match status" value="1"/>
</dbReference>
<feature type="binding site" evidence="8">
    <location>
        <begin position="186"/>
        <end position="187"/>
    </location>
    <ligand>
        <name>ATP</name>
        <dbReference type="ChEBI" id="CHEBI:30616"/>
    </ligand>
</feature>
<evidence type="ECO:0000256" key="8">
    <source>
        <dbReference type="HAMAP-Rule" id="MF_00456"/>
    </source>
</evidence>
<comment type="similarity">
    <text evidence="8">Belongs to the glutamate 5-kinase family.</text>
</comment>
<dbReference type="InterPro" id="IPR036393">
    <property type="entry name" value="AceGlu_kinase-like_sf"/>
</dbReference>
<dbReference type="InterPro" id="IPR015947">
    <property type="entry name" value="PUA-like_sf"/>
</dbReference>
<dbReference type="GO" id="GO:0004349">
    <property type="term" value="F:glutamate 5-kinase activity"/>
    <property type="evidence" value="ECO:0007669"/>
    <property type="project" value="UniProtKB-UniRule"/>
</dbReference>
<dbReference type="SUPFAM" id="SSF53633">
    <property type="entry name" value="Carbamate kinase-like"/>
    <property type="match status" value="1"/>
</dbReference>
<evidence type="ECO:0000256" key="2">
    <source>
        <dbReference type="ARBA" id="ARBA00022605"/>
    </source>
</evidence>
<evidence type="ECO:0000256" key="6">
    <source>
        <dbReference type="ARBA" id="ARBA00022777"/>
    </source>
</evidence>
<dbReference type="RefSeq" id="WP_237381350.1">
    <property type="nucleotide sequence ID" value="NZ_CP071793.1"/>
</dbReference>
<evidence type="ECO:0000256" key="7">
    <source>
        <dbReference type="ARBA" id="ARBA00022840"/>
    </source>
</evidence>
<organism evidence="10 11">
    <name type="scientific">Sulfidibacter corallicola</name>
    <dbReference type="NCBI Taxonomy" id="2818388"/>
    <lineage>
        <taxon>Bacteria</taxon>
        <taxon>Pseudomonadati</taxon>
        <taxon>Acidobacteriota</taxon>
        <taxon>Holophagae</taxon>
        <taxon>Acanthopleuribacterales</taxon>
        <taxon>Acanthopleuribacteraceae</taxon>
        <taxon>Sulfidibacter</taxon>
    </lineage>
</organism>
<feature type="binding site" evidence="8">
    <location>
        <begin position="228"/>
        <end position="234"/>
    </location>
    <ligand>
        <name>ATP</name>
        <dbReference type="ChEBI" id="CHEBI:30616"/>
    </ligand>
</feature>
<dbReference type="UniPathway" id="UPA00098">
    <property type="reaction ID" value="UER00359"/>
</dbReference>
<evidence type="ECO:0000256" key="4">
    <source>
        <dbReference type="ARBA" id="ARBA00022679"/>
    </source>
</evidence>
<comment type="subcellular location">
    <subcellularLocation>
        <location evidence="8">Cytoplasm</location>
    </subcellularLocation>
</comment>
<dbReference type="Gene3D" id="3.40.1160.10">
    <property type="entry name" value="Acetylglutamate kinase-like"/>
    <property type="match status" value="1"/>
</dbReference>
<dbReference type="GO" id="GO:0055129">
    <property type="term" value="P:L-proline biosynthetic process"/>
    <property type="evidence" value="ECO:0007669"/>
    <property type="project" value="UniProtKB-UniRule"/>
</dbReference>
<dbReference type="PANTHER" id="PTHR43654:SF1">
    <property type="entry name" value="ISOPENTENYL PHOSPHATE KINASE"/>
    <property type="match status" value="1"/>
</dbReference>
<keyword evidence="1 8" id="KW-0963">Cytoplasm</keyword>
<comment type="catalytic activity">
    <reaction evidence="8">
        <text>L-glutamate + ATP = L-glutamyl 5-phosphate + ADP</text>
        <dbReference type="Rhea" id="RHEA:14877"/>
        <dbReference type="ChEBI" id="CHEBI:29985"/>
        <dbReference type="ChEBI" id="CHEBI:30616"/>
        <dbReference type="ChEBI" id="CHEBI:58274"/>
        <dbReference type="ChEBI" id="CHEBI:456216"/>
        <dbReference type="EC" id="2.7.2.11"/>
    </reaction>
</comment>
<dbReference type="GO" id="GO:0005829">
    <property type="term" value="C:cytosol"/>
    <property type="evidence" value="ECO:0007669"/>
    <property type="project" value="TreeGrafter"/>
</dbReference>
<dbReference type="InterPro" id="IPR001057">
    <property type="entry name" value="Glu/AcGlu_kinase"/>
</dbReference>
<dbReference type="SMART" id="SM00359">
    <property type="entry name" value="PUA"/>
    <property type="match status" value="1"/>
</dbReference>
<feature type="binding site" evidence="8">
    <location>
        <position position="166"/>
    </location>
    <ligand>
        <name>substrate</name>
    </ligand>
</feature>
<feature type="binding site" evidence="8">
    <location>
        <position position="29"/>
    </location>
    <ligand>
        <name>ATP</name>
        <dbReference type="ChEBI" id="CHEBI:30616"/>
    </ligand>
</feature>
<dbReference type="EMBL" id="CP071793">
    <property type="protein sequence ID" value="QTD51220.1"/>
    <property type="molecule type" value="Genomic_DNA"/>
</dbReference>
<accession>A0A8A4TNU3</accession>
<dbReference type="NCBIfam" id="TIGR01027">
    <property type="entry name" value="proB"/>
    <property type="match status" value="1"/>
</dbReference>
<comment type="function">
    <text evidence="8">Catalyzes the transfer of a phosphate group to glutamate to form L-glutamate 5-phosphate.</text>
</comment>
<dbReference type="HAMAP" id="MF_00456">
    <property type="entry name" value="ProB"/>
    <property type="match status" value="1"/>
</dbReference>
<dbReference type="InterPro" id="IPR036974">
    <property type="entry name" value="PUA_sf"/>
</dbReference>
<dbReference type="InterPro" id="IPR041739">
    <property type="entry name" value="G5K_ProB"/>
</dbReference>
<dbReference type="Pfam" id="PF01472">
    <property type="entry name" value="PUA"/>
    <property type="match status" value="1"/>
</dbReference>
<protein>
    <recommendedName>
        <fullName evidence="8">Glutamate 5-kinase</fullName>
        <ecNumber evidence="8">2.7.2.11</ecNumber>
    </recommendedName>
    <alternativeName>
        <fullName evidence="8">Gamma-glutamyl kinase</fullName>
        <shortName evidence="8">GK</shortName>
    </alternativeName>
</protein>
<keyword evidence="11" id="KW-1185">Reference proteome</keyword>
<dbReference type="Gene3D" id="2.30.130.10">
    <property type="entry name" value="PUA domain"/>
    <property type="match status" value="1"/>
</dbReference>
<feature type="binding site" evidence="8">
    <location>
        <position position="154"/>
    </location>
    <ligand>
        <name>substrate</name>
    </ligand>
</feature>
<dbReference type="InterPro" id="IPR002478">
    <property type="entry name" value="PUA"/>
</dbReference>
<keyword evidence="7 8" id="KW-0067">ATP-binding</keyword>
<evidence type="ECO:0000259" key="9">
    <source>
        <dbReference type="SMART" id="SM00359"/>
    </source>
</evidence>
<keyword evidence="5 8" id="KW-0547">Nucleotide-binding</keyword>
<dbReference type="PRINTS" id="PR00474">
    <property type="entry name" value="GLU5KINASE"/>
</dbReference>
<comment type="pathway">
    <text evidence="8">Amino-acid biosynthesis; L-proline biosynthesis; L-glutamate 5-semialdehyde from L-glutamate: step 1/2.</text>
</comment>
<dbReference type="GO" id="GO:0003723">
    <property type="term" value="F:RNA binding"/>
    <property type="evidence" value="ECO:0007669"/>
    <property type="project" value="InterPro"/>
</dbReference>
<dbReference type="FunFam" id="2.30.130.10:FF:000007">
    <property type="entry name" value="Glutamate 5-kinase"/>
    <property type="match status" value="1"/>
</dbReference>
<dbReference type="EC" id="2.7.2.11" evidence="8"/>